<dbReference type="InterPro" id="IPR014747">
    <property type="entry name" value="Bac_photo_RC_H_C"/>
</dbReference>
<dbReference type="EMBL" id="CP163431">
    <property type="protein sequence ID" value="XDQ06794.1"/>
    <property type="molecule type" value="Genomic_DNA"/>
</dbReference>
<feature type="region of interest" description="Disordered" evidence="1">
    <location>
        <begin position="1"/>
        <end position="22"/>
    </location>
</feature>
<proteinExistence type="predicted"/>
<dbReference type="SUPFAM" id="SSF50346">
    <property type="entry name" value="PRC-barrel domain"/>
    <property type="match status" value="1"/>
</dbReference>
<gene>
    <name evidence="2" type="ORF">AB5J58_44365</name>
</gene>
<dbReference type="Gene3D" id="3.90.50.10">
    <property type="entry name" value="Photosynthetic Reaction Center, subunit H, domain 2"/>
    <property type="match status" value="1"/>
</dbReference>
<evidence type="ECO:0000313" key="2">
    <source>
        <dbReference type="EMBL" id="XDQ06794.1"/>
    </source>
</evidence>
<dbReference type="InterPro" id="IPR011033">
    <property type="entry name" value="PRC_barrel-like_sf"/>
</dbReference>
<sequence>MTDNVWGYQAESGHQPGTDLTGFKVEATDGSIGKVDKHSDEVDDSYLVVDTGVWIFGKEVLLPASTVVSIDPNEKKVSVGLTKQQIKDAPEFDREKHLGDRGYHDQVGTYYGTGHGGPFGGPMV</sequence>
<evidence type="ECO:0000256" key="1">
    <source>
        <dbReference type="SAM" id="MobiDB-lite"/>
    </source>
</evidence>
<dbReference type="RefSeq" id="WP_369191658.1">
    <property type="nucleotide sequence ID" value="NZ_CP163431.1"/>
</dbReference>
<dbReference type="GO" id="GO:0030077">
    <property type="term" value="C:plasma membrane light-harvesting complex"/>
    <property type="evidence" value="ECO:0007669"/>
    <property type="project" value="InterPro"/>
</dbReference>
<accession>A0AB39ML66</accession>
<reference evidence="2" key="1">
    <citation type="submission" date="2024-07" db="EMBL/GenBank/DDBJ databases">
        <authorList>
            <person name="Yu S.T."/>
        </authorList>
    </citation>
    <scope>NUCLEOTIDE SEQUENCE</scope>
    <source>
        <strain evidence="2">R08</strain>
    </source>
</reference>
<dbReference type="AlphaFoldDB" id="A0AB39ML66"/>
<name>A0AB39ML66_9ACTN</name>
<dbReference type="GO" id="GO:0019684">
    <property type="term" value="P:photosynthesis, light reaction"/>
    <property type="evidence" value="ECO:0007669"/>
    <property type="project" value="InterPro"/>
</dbReference>
<protein>
    <submittedName>
        <fullName evidence="2">PRC-barrel domain containing protein</fullName>
    </submittedName>
</protein>
<organism evidence="2">
    <name type="scientific">Streptomyces sp. R08</name>
    <dbReference type="NCBI Taxonomy" id="3238624"/>
    <lineage>
        <taxon>Bacteria</taxon>
        <taxon>Bacillati</taxon>
        <taxon>Actinomycetota</taxon>
        <taxon>Actinomycetes</taxon>
        <taxon>Kitasatosporales</taxon>
        <taxon>Streptomycetaceae</taxon>
        <taxon>Streptomyces</taxon>
    </lineage>
</organism>